<comment type="subcellular location">
    <subcellularLocation>
        <location evidence="2">Secreted</location>
    </subcellularLocation>
</comment>
<dbReference type="Gene3D" id="2.150.10.10">
    <property type="entry name" value="Serralysin-like metalloprotease, C-terminal"/>
    <property type="match status" value="2"/>
</dbReference>
<dbReference type="CDD" id="cd04277">
    <property type="entry name" value="ZnMc_serralysin_like"/>
    <property type="match status" value="1"/>
</dbReference>
<proteinExistence type="inferred from homology"/>
<dbReference type="Pfam" id="PF00353">
    <property type="entry name" value="HemolysinCabind"/>
    <property type="match status" value="4"/>
</dbReference>
<dbReference type="PRINTS" id="PR00313">
    <property type="entry name" value="CABNDNGRPT"/>
</dbReference>
<dbReference type="RefSeq" id="WP_191313148.1">
    <property type="nucleotide sequence ID" value="NZ_BNCL01000044.1"/>
</dbReference>
<dbReference type="InterPro" id="IPR011049">
    <property type="entry name" value="Serralysin-like_metalloprot_C"/>
</dbReference>
<dbReference type="InterPro" id="IPR024079">
    <property type="entry name" value="MetalloPept_cat_dom_sf"/>
</dbReference>
<comment type="caution">
    <text evidence="7">The sequence shown here is derived from an EMBL/GenBank/DDBJ whole genome shotgun (WGS) entry which is preliminary data.</text>
</comment>
<dbReference type="Pfam" id="PF08548">
    <property type="entry name" value="Peptidase_M10_C"/>
    <property type="match status" value="2"/>
</dbReference>
<sequence length="670" mass="70626">MPATASYRTSGNPYVDGLLGIAKWTSSELTFSFPESALVLGTSYGYGETTHNFAPLNPAQRAAARSALDNYAAISKLTFTEISETPTIEATLRFALSDLPHTAWAYFPSTASEGGDTWLNQSSEAYSTPMKGSYANATFLHEIGHALGLVHPHERYIMPSDRNSMEYSVMSYRSYLGSTEGTYVNEGWGFAQSLMMYDIAAIQHIYGANYTTNSSNTVYAWSPKTGEMFINGQGQGAPGANRIFQTVWDGGGSDTYSFANYTTSLKIDLRPGQWTITSPTQLAKLRYDGSETAAGNIANALLHKGDTHSLIERAIGGSVNDTIIGNSAANGLSGRSGNDRIYGGAGHDRLLGGAGADRLDGGTGSDHASYSHAPATTMKAGAGLLVDLLLPHLNTGEAKGDTFISIENLVGSAYRDNLRGDHSGNILQGLSGNDPLYGRSGDDRLYGGYGHDRLLGGAGADRLNGGAGSDHASYPQAAATSIRNGAGLLVDLLLPHLNTGEAKGDTFVSIENMVGSAYRDNLRGDHGGNILQGLSGNDLIYGRSGNDRLYGAGGLDQIVGGTGADRLNGGDGSDMFVFLNVRESSPSSRDVICDFTTGQDRVDLRSIDANSDIAGNQAFSYIGAKTLSANACELRFDNGVLHGDINGDGVGDLLIELLAVSALSSRDILL</sequence>
<feature type="domain" description="Peptidase metallopeptidase" evidence="6">
    <location>
        <begin position="27"/>
        <end position="178"/>
    </location>
</feature>
<evidence type="ECO:0000256" key="3">
    <source>
        <dbReference type="ARBA" id="ARBA00009490"/>
    </source>
</evidence>
<evidence type="ECO:0000256" key="1">
    <source>
        <dbReference type="ARBA" id="ARBA00001913"/>
    </source>
</evidence>
<dbReference type="InterPro" id="IPR018511">
    <property type="entry name" value="Hemolysin-typ_Ca-bd_CS"/>
</dbReference>
<dbReference type="InterPro" id="IPR013858">
    <property type="entry name" value="Peptidase_M10B_C"/>
</dbReference>
<comment type="cofactor">
    <cofactor evidence="1">
        <name>Ca(2+)</name>
        <dbReference type="ChEBI" id="CHEBI:29108"/>
    </cofactor>
</comment>
<name>A0ABS1SAI2_9RHOB</name>
<dbReference type="InterPro" id="IPR006026">
    <property type="entry name" value="Peptidase_Metallo"/>
</dbReference>
<evidence type="ECO:0000256" key="5">
    <source>
        <dbReference type="ARBA" id="ARBA00022737"/>
    </source>
</evidence>
<reference evidence="7 8" key="1">
    <citation type="submission" date="2021-01" db="EMBL/GenBank/DDBJ databases">
        <title>011410 draft genome.</title>
        <authorList>
            <person name="Lang L."/>
        </authorList>
    </citation>
    <scope>NUCLEOTIDE SEQUENCE [LARGE SCALE GENOMIC DNA]</scope>
    <source>
        <strain evidence="7 8">KCTC 42845</strain>
    </source>
</reference>
<dbReference type="PANTHER" id="PTHR38340">
    <property type="entry name" value="S-LAYER PROTEIN"/>
    <property type="match status" value="1"/>
</dbReference>
<dbReference type="Gene3D" id="3.40.390.10">
    <property type="entry name" value="Collagenase (Catalytic Domain)"/>
    <property type="match status" value="1"/>
</dbReference>
<evidence type="ECO:0000259" key="6">
    <source>
        <dbReference type="SMART" id="SM00235"/>
    </source>
</evidence>
<evidence type="ECO:0000313" key="7">
    <source>
        <dbReference type="EMBL" id="MBL3675728.1"/>
    </source>
</evidence>
<gene>
    <name evidence="7" type="ORF">JL111_19890</name>
</gene>
<dbReference type="InterPro" id="IPR001343">
    <property type="entry name" value="Hemolysn_Ca-bd"/>
</dbReference>
<dbReference type="PANTHER" id="PTHR38340:SF1">
    <property type="entry name" value="S-LAYER PROTEIN"/>
    <property type="match status" value="1"/>
</dbReference>
<comment type="similarity">
    <text evidence="3">Belongs to the peptidase M10B family.</text>
</comment>
<keyword evidence="5" id="KW-0677">Repeat</keyword>
<dbReference type="PROSITE" id="PS00330">
    <property type="entry name" value="HEMOLYSIN_CALCIUM"/>
    <property type="match status" value="7"/>
</dbReference>
<evidence type="ECO:0000256" key="2">
    <source>
        <dbReference type="ARBA" id="ARBA00004613"/>
    </source>
</evidence>
<protein>
    <submittedName>
        <fullName evidence="7">M10 family metallopeptidase C-terminal domain-containing protein</fullName>
    </submittedName>
</protein>
<organism evidence="7 8">
    <name type="scientific">Paracoccus aerius</name>
    <dbReference type="NCBI Taxonomy" id="1915382"/>
    <lineage>
        <taxon>Bacteria</taxon>
        <taxon>Pseudomonadati</taxon>
        <taxon>Pseudomonadota</taxon>
        <taxon>Alphaproteobacteria</taxon>
        <taxon>Rhodobacterales</taxon>
        <taxon>Paracoccaceae</taxon>
        <taxon>Paracoccus</taxon>
    </lineage>
</organism>
<dbReference type="InterPro" id="IPR034033">
    <property type="entry name" value="Serralysin-like"/>
</dbReference>
<dbReference type="Proteomes" id="UP000644749">
    <property type="component" value="Unassembled WGS sequence"/>
</dbReference>
<dbReference type="SMART" id="SM00235">
    <property type="entry name" value="ZnMc"/>
    <property type="match status" value="1"/>
</dbReference>
<dbReference type="InterPro" id="IPR050557">
    <property type="entry name" value="RTX_toxin/Mannuronan_C5-epim"/>
</dbReference>
<keyword evidence="4" id="KW-0964">Secreted</keyword>
<dbReference type="SUPFAM" id="SSF55486">
    <property type="entry name" value="Metalloproteases ('zincins'), catalytic domain"/>
    <property type="match status" value="1"/>
</dbReference>
<evidence type="ECO:0000313" key="8">
    <source>
        <dbReference type="Proteomes" id="UP000644749"/>
    </source>
</evidence>
<dbReference type="SUPFAM" id="SSF51120">
    <property type="entry name" value="beta-Roll"/>
    <property type="match status" value="3"/>
</dbReference>
<evidence type="ECO:0000256" key="4">
    <source>
        <dbReference type="ARBA" id="ARBA00022525"/>
    </source>
</evidence>
<keyword evidence="8" id="KW-1185">Reference proteome</keyword>
<accession>A0ABS1SAI2</accession>
<dbReference type="EMBL" id="JAESHT010000043">
    <property type="protein sequence ID" value="MBL3675728.1"/>
    <property type="molecule type" value="Genomic_DNA"/>
</dbReference>